<dbReference type="EMBL" id="JAGPYM010000006">
    <property type="protein sequence ID" value="KAH6893053.1"/>
    <property type="molecule type" value="Genomic_DNA"/>
</dbReference>
<dbReference type="OrthoDB" id="4505928at2759"/>
<feature type="region of interest" description="Disordered" evidence="1">
    <location>
        <begin position="96"/>
        <end position="144"/>
    </location>
</feature>
<feature type="region of interest" description="Disordered" evidence="1">
    <location>
        <begin position="1"/>
        <end position="28"/>
    </location>
</feature>
<feature type="compositionally biased region" description="Polar residues" evidence="1">
    <location>
        <begin position="281"/>
        <end position="299"/>
    </location>
</feature>
<evidence type="ECO:0008006" key="4">
    <source>
        <dbReference type="Google" id="ProtNLM"/>
    </source>
</evidence>
<keyword evidence="3" id="KW-1185">Reference proteome</keyword>
<feature type="region of interest" description="Disordered" evidence="1">
    <location>
        <begin position="238"/>
        <end position="321"/>
    </location>
</feature>
<dbReference type="Proteomes" id="UP000777438">
    <property type="component" value="Unassembled WGS sequence"/>
</dbReference>
<evidence type="ECO:0000313" key="2">
    <source>
        <dbReference type="EMBL" id="KAH6893053.1"/>
    </source>
</evidence>
<proteinExistence type="predicted"/>
<feature type="compositionally biased region" description="Polar residues" evidence="1">
    <location>
        <begin position="310"/>
        <end position="321"/>
    </location>
</feature>
<organism evidence="2 3">
    <name type="scientific">Thelonectria olida</name>
    <dbReference type="NCBI Taxonomy" id="1576542"/>
    <lineage>
        <taxon>Eukaryota</taxon>
        <taxon>Fungi</taxon>
        <taxon>Dikarya</taxon>
        <taxon>Ascomycota</taxon>
        <taxon>Pezizomycotina</taxon>
        <taxon>Sordariomycetes</taxon>
        <taxon>Hypocreomycetidae</taxon>
        <taxon>Hypocreales</taxon>
        <taxon>Nectriaceae</taxon>
        <taxon>Thelonectria</taxon>
    </lineage>
</organism>
<reference evidence="2 3" key="1">
    <citation type="journal article" date="2021" name="Nat. Commun.">
        <title>Genetic determinants of endophytism in the Arabidopsis root mycobiome.</title>
        <authorList>
            <person name="Mesny F."/>
            <person name="Miyauchi S."/>
            <person name="Thiergart T."/>
            <person name="Pickel B."/>
            <person name="Atanasova L."/>
            <person name="Karlsson M."/>
            <person name="Huettel B."/>
            <person name="Barry K.W."/>
            <person name="Haridas S."/>
            <person name="Chen C."/>
            <person name="Bauer D."/>
            <person name="Andreopoulos W."/>
            <person name="Pangilinan J."/>
            <person name="LaButti K."/>
            <person name="Riley R."/>
            <person name="Lipzen A."/>
            <person name="Clum A."/>
            <person name="Drula E."/>
            <person name="Henrissat B."/>
            <person name="Kohler A."/>
            <person name="Grigoriev I.V."/>
            <person name="Martin F.M."/>
            <person name="Hacquard S."/>
        </authorList>
    </citation>
    <scope>NUCLEOTIDE SEQUENCE [LARGE SCALE GENOMIC DNA]</scope>
    <source>
        <strain evidence="2 3">MPI-CAGE-CH-0241</strain>
    </source>
</reference>
<accession>A0A9P9AP83</accession>
<feature type="compositionally biased region" description="Pro residues" evidence="1">
    <location>
        <begin position="119"/>
        <end position="129"/>
    </location>
</feature>
<sequence length="321" mass="34623">MAGGKSEGSTNPSAVRIRDNQRRSRARHKEYVEGLQRKVQDYERRGVEATLEMQQAARNVAVENSRLRMLLGYHGVTGDEVDKFLQAFPDQSASDAAKATISQTTASQPPMAPIAPKIPIQPPSRPPSTGPLSQKYPVPPIAREGSTREVLDAIVGIKREPRLSEASSSTIAPASIPAEQRQQLLPRPQPPILPTLPSLVLGQARPEHLPIDRLSVLASASVQQDQGDGRHHRALSATDSLHIPSPDAVGQSPPSSMSGTPGRLSSASPRSYGRRSRSPLDRSTTPRQESTSESSQASVNGEIRDGIPVRTSTISRFVDQT</sequence>
<name>A0A9P9AP83_9HYPO</name>
<dbReference type="PANTHER" id="PTHR42070">
    <property type="entry name" value="FILAMENT ASSOCIATED PROTEIN, PUTATIVE (AFU_ORTHOLOGUE AFUA_8G06630)-RELATED"/>
    <property type="match status" value="1"/>
</dbReference>
<dbReference type="PANTHER" id="PTHR42070:SF1">
    <property type="entry name" value="FILAMENT ASSOCIATED PROTEIN, PUTATIVE (AFU_ORTHOLOGUE AFUA_8G06630)-RELATED"/>
    <property type="match status" value="1"/>
</dbReference>
<feature type="compositionally biased region" description="Polar residues" evidence="1">
    <location>
        <begin position="96"/>
        <end position="107"/>
    </location>
</feature>
<gene>
    <name evidence="2" type="ORF">B0T10DRAFT_559051</name>
</gene>
<protein>
    <recommendedName>
        <fullName evidence="4">BZIP domain-containing protein</fullName>
    </recommendedName>
</protein>
<evidence type="ECO:0000313" key="3">
    <source>
        <dbReference type="Proteomes" id="UP000777438"/>
    </source>
</evidence>
<dbReference type="CDD" id="cd14688">
    <property type="entry name" value="bZIP_YAP"/>
    <property type="match status" value="1"/>
</dbReference>
<evidence type="ECO:0000256" key="1">
    <source>
        <dbReference type="SAM" id="MobiDB-lite"/>
    </source>
</evidence>
<dbReference type="AlphaFoldDB" id="A0A9P9AP83"/>
<comment type="caution">
    <text evidence="2">The sequence shown here is derived from an EMBL/GenBank/DDBJ whole genome shotgun (WGS) entry which is preliminary data.</text>
</comment>